<accession>A0ABU0QF37</accession>
<evidence type="ECO:0000313" key="3">
    <source>
        <dbReference type="Proteomes" id="UP001243364"/>
    </source>
</evidence>
<protein>
    <submittedName>
        <fullName evidence="2">Uncharacterized protein</fullName>
    </submittedName>
</protein>
<evidence type="ECO:0000313" key="2">
    <source>
        <dbReference type="EMBL" id="MDQ0688796.1"/>
    </source>
</evidence>
<gene>
    <name evidence="2" type="ORF">QFZ56_007759</name>
</gene>
<dbReference type="Proteomes" id="UP001243364">
    <property type="component" value="Unassembled WGS sequence"/>
</dbReference>
<organism evidence="2 3">
    <name type="scientific">Streptomyces achromogenes</name>
    <dbReference type="NCBI Taxonomy" id="67255"/>
    <lineage>
        <taxon>Bacteria</taxon>
        <taxon>Bacillati</taxon>
        <taxon>Actinomycetota</taxon>
        <taxon>Actinomycetes</taxon>
        <taxon>Kitasatosporales</taxon>
        <taxon>Streptomycetaceae</taxon>
        <taxon>Streptomyces</taxon>
    </lineage>
</organism>
<feature type="region of interest" description="Disordered" evidence="1">
    <location>
        <begin position="222"/>
        <end position="255"/>
    </location>
</feature>
<keyword evidence="3" id="KW-1185">Reference proteome</keyword>
<dbReference type="EMBL" id="JAUSYA010000001">
    <property type="protein sequence ID" value="MDQ0688796.1"/>
    <property type="molecule type" value="Genomic_DNA"/>
</dbReference>
<dbReference type="RefSeq" id="WP_307049566.1">
    <property type="nucleotide sequence ID" value="NZ_JAUSYA010000001.1"/>
</dbReference>
<proteinExistence type="predicted"/>
<name>A0ABU0QF37_STRAH</name>
<reference evidence="2 3" key="1">
    <citation type="submission" date="2023-07" db="EMBL/GenBank/DDBJ databases">
        <title>Comparative genomics of wheat-associated soil bacteria to identify genetic determinants of phenazine resistance.</title>
        <authorList>
            <person name="Mouncey N."/>
        </authorList>
    </citation>
    <scope>NUCLEOTIDE SEQUENCE [LARGE SCALE GENOMIC DNA]</scope>
    <source>
        <strain evidence="2 3">W4I19-2</strain>
    </source>
</reference>
<feature type="compositionally biased region" description="Basic residues" evidence="1">
    <location>
        <begin position="230"/>
        <end position="255"/>
    </location>
</feature>
<comment type="caution">
    <text evidence="2">The sequence shown here is derived from an EMBL/GenBank/DDBJ whole genome shotgun (WGS) entry which is preliminary data.</text>
</comment>
<sequence length="285" mass="31370">MSEISHAGAVSVECGHFPVGELWEPGFERKESKPDFGSDEPVIVGPGQIVIRTRMQEHTVFVMLALSHRQGETPGTAWTLLASEHYRPVYTGRMAPFDTMNGPAKPAEAPIDAFGRLSEPGDACLALDPSRTYDVQVWAQGRADSRDRFEADSKQNENSNWYEAYAVVFAPSGKQTPPAPAPRVSRREQLTARHGKPPLACADRPRVGNGCCDRSPAMLESSAQPELVHPRRHPPLLRGRSRRNGHGRRQRKAKTARLRLAELGFPVFALAWSTLLTKGHPGNTG</sequence>
<evidence type="ECO:0000256" key="1">
    <source>
        <dbReference type="SAM" id="MobiDB-lite"/>
    </source>
</evidence>